<proteinExistence type="predicted"/>
<dbReference type="STRING" id="767769.A0A1L9UA14"/>
<sequence>MGCNQPVNNVLGIVSDYLARYAESPQIFESVPDSIRSLSDAMHKVESSPLYDPRRNPTGFAEKLMHAIDWRECKSPYIYYHGYLELFMDMKRRAIPYPEILFRAHMHGELVPRFIDEFTEDYCDTFGSDLHLFEEWNSECEIGVTIYDPEQSLGTIRDLSKEISQHLRKTQINKGRTPTDSNYFFSSFMSLSGNFRWTLHKSFQKHRVATDSQQSGLAIFDISRLHEIGVRVWRVSDLLLFLDSKPRFCGTIIDNTSRSWARNADEYLCPDFIPKEALVNFVPCKQLIGDIQAPLEMFLRTSFRESKSLAVFNSFGQRLLSVDEYLRRVSHFLEDLLDHVYPQIDSGFFVGYLIDQLADYSQWGYCLTADSQKLRQMLRRLVHRKYAFGLQSWQWDQHYNSDWRDTCKNLAKLHIEISEGTEVEEYQS</sequence>
<dbReference type="RefSeq" id="XP_067475763.1">
    <property type="nucleotide sequence ID" value="XM_067623084.1"/>
</dbReference>
<organism evidence="1 2">
    <name type="scientific">Aspergillus brasiliensis (strain CBS 101740 / IMI 381727 / IBT 21946)</name>
    <dbReference type="NCBI Taxonomy" id="767769"/>
    <lineage>
        <taxon>Eukaryota</taxon>
        <taxon>Fungi</taxon>
        <taxon>Dikarya</taxon>
        <taxon>Ascomycota</taxon>
        <taxon>Pezizomycotina</taxon>
        <taxon>Eurotiomycetes</taxon>
        <taxon>Eurotiomycetidae</taxon>
        <taxon>Eurotiales</taxon>
        <taxon>Aspergillaceae</taxon>
        <taxon>Aspergillus</taxon>
        <taxon>Aspergillus subgen. Circumdati</taxon>
    </lineage>
</organism>
<dbReference type="OMA" id="NADEYVC"/>
<keyword evidence="2" id="KW-1185">Reference proteome</keyword>
<dbReference type="AlphaFoldDB" id="A0A1L9UA14"/>
<dbReference type="GeneID" id="93575572"/>
<dbReference type="EMBL" id="KV878690">
    <property type="protein sequence ID" value="OJJ68514.1"/>
    <property type="molecule type" value="Genomic_DNA"/>
</dbReference>
<evidence type="ECO:0000313" key="1">
    <source>
        <dbReference type="EMBL" id="OJJ68514.1"/>
    </source>
</evidence>
<dbReference type="Proteomes" id="UP000184499">
    <property type="component" value="Unassembled WGS sequence"/>
</dbReference>
<dbReference type="VEuPathDB" id="FungiDB:ASPBRDRAFT_33109"/>
<name>A0A1L9UA14_ASPBC</name>
<protein>
    <submittedName>
        <fullName evidence="1">Uncharacterized protein</fullName>
    </submittedName>
</protein>
<gene>
    <name evidence="1" type="ORF">ASPBRDRAFT_33109</name>
</gene>
<dbReference type="OrthoDB" id="4498333at2759"/>
<accession>A0A1L9UA14</accession>
<reference evidence="2" key="1">
    <citation type="journal article" date="2017" name="Genome Biol.">
        <title>Comparative genomics reveals high biological diversity and specific adaptations in the industrially and medically important fungal genus Aspergillus.</title>
        <authorList>
            <person name="de Vries R.P."/>
            <person name="Riley R."/>
            <person name="Wiebenga A."/>
            <person name="Aguilar-Osorio G."/>
            <person name="Amillis S."/>
            <person name="Uchima C.A."/>
            <person name="Anderluh G."/>
            <person name="Asadollahi M."/>
            <person name="Askin M."/>
            <person name="Barry K."/>
            <person name="Battaglia E."/>
            <person name="Bayram O."/>
            <person name="Benocci T."/>
            <person name="Braus-Stromeyer S.A."/>
            <person name="Caldana C."/>
            <person name="Canovas D."/>
            <person name="Cerqueira G.C."/>
            <person name="Chen F."/>
            <person name="Chen W."/>
            <person name="Choi C."/>
            <person name="Clum A."/>
            <person name="Dos Santos R.A."/>
            <person name="Damasio A.R."/>
            <person name="Diallinas G."/>
            <person name="Emri T."/>
            <person name="Fekete E."/>
            <person name="Flipphi M."/>
            <person name="Freyberg S."/>
            <person name="Gallo A."/>
            <person name="Gournas C."/>
            <person name="Habgood R."/>
            <person name="Hainaut M."/>
            <person name="Harispe M.L."/>
            <person name="Henrissat B."/>
            <person name="Hilden K.S."/>
            <person name="Hope R."/>
            <person name="Hossain A."/>
            <person name="Karabika E."/>
            <person name="Karaffa L."/>
            <person name="Karanyi Z."/>
            <person name="Krasevec N."/>
            <person name="Kuo A."/>
            <person name="Kusch H."/>
            <person name="LaButti K."/>
            <person name="Lagendijk E.L."/>
            <person name="Lapidus A."/>
            <person name="Levasseur A."/>
            <person name="Lindquist E."/>
            <person name="Lipzen A."/>
            <person name="Logrieco A.F."/>
            <person name="MacCabe A."/>
            <person name="Maekelae M.R."/>
            <person name="Malavazi I."/>
            <person name="Melin P."/>
            <person name="Meyer V."/>
            <person name="Mielnichuk N."/>
            <person name="Miskei M."/>
            <person name="Molnar A.P."/>
            <person name="Mule G."/>
            <person name="Ngan C.Y."/>
            <person name="Orejas M."/>
            <person name="Orosz E."/>
            <person name="Ouedraogo J.P."/>
            <person name="Overkamp K.M."/>
            <person name="Park H.-S."/>
            <person name="Perrone G."/>
            <person name="Piumi F."/>
            <person name="Punt P.J."/>
            <person name="Ram A.F."/>
            <person name="Ramon A."/>
            <person name="Rauscher S."/>
            <person name="Record E."/>
            <person name="Riano-Pachon D.M."/>
            <person name="Robert V."/>
            <person name="Roehrig J."/>
            <person name="Ruller R."/>
            <person name="Salamov A."/>
            <person name="Salih N.S."/>
            <person name="Samson R.A."/>
            <person name="Sandor E."/>
            <person name="Sanguinetti M."/>
            <person name="Schuetze T."/>
            <person name="Sepcic K."/>
            <person name="Shelest E."/>
            <person name="Sherlock G."/>
            <person name="Sophianopoulou V."/>
            <person name="Squina F.M."/>
            <person name="Sun H."/>
            <person name="Susca A."/>
            <person name="Todd R.B."/>
            <person name="Tsang A."/>
            <person name="Unkles S.E."/>
            <person name="van de Wiele N."/>
            <person name="van Rossen-Uffink D."/>
            <person name="Oliveira J.V."/>
            <person name="Vesth T.C."/>
            <person name="Visser J."/>
            <person name="Yu J.-H."/>
            <person name="Zhou M."/>
            <person name="Andersen M.R."/>
            <person name="Archer D.B."/>
            <person name="Baker S.E."/>
            <person name="Benoit I."/>
            <person name="Brakhage A.A."/>
            <person name="Braus G.H."/>
            <person name="Fischer R."/>
            <person name="Frisvad J.C."/>
            <person name="Goldman G.H."/>
            <person name="Houbraken J."/>
            <person name="Oakley B."/>
            <person name="Pocsi I."/>
            <person name="Scazzocchio C."/>
            <person name="Seiboth B."/>
            <person name="vanKuyk P.A."/>
            <person name="Wortman J."/>
            <person name="Dyer P.S."/>
            <person name="Grigoriev I.V."/>
        </authorList>
    </citation>
    <scope>NUCLEOTIDE SEQUENCE [LARGE SCALE GENOMIC DNA]</scope>
    <source>
        <strain evidence="2">CBS 101740 / IMI 381727 / IBT 21946</strain>
    </source>
</reference>
<evidence type="ECO:0000313" key="2">
    <source>
        <dbReference type="Proteomes" id="UP000184499"/>
    </source>
</evidence>